<reference evidence="2" key="1">
    <citation type="submission" date="2016-11" db="UniProtKB">
        <authorList>
            <consortium name="WormBaseParasite"/>
        </authorList>
    </citation>
    <scope>IDENTIFICATION</scope>
</reference>
<sequence length="68" mass="8104">MARLKESLNNIRNEEIVVRTRFFDAKKLSMAYVQGDEKRMRRQFNELKVFVKDLEVLGCLARRKQAKS</sequence>
<proteinExistence type="predicted"/>
<accession>A0A1I8GFN6</accession>
<dbReference type="Proteomes" id="UP000095280">
    <property type="component" value="Unplaced"/>
</dbReference>
<protein>
    <submittedName>
        <fullName evidence="2">Transcriptional regulator</fullName>
    </submittedName>
</protein>
<keyword evidence="1" id="KW-1185">Reference proteome</keyword>
<organism evidence="1 2">
    <name type="scientific">Macrostomum lignano</name>
    <dbReference type="NCBI Taxonomy" id="282301"/>
    <lineage>
        <taxon>Eukaryota</taxon>
        <taxon>Metazoa</taxon>
        <taxon>Spiralia</taxon>
        <taxon>Lophotrochozoa</taxon>
        <taxon>Platyhelminthes</taxon>
        <taxon>Rhabditophora</taxon>
        <taxon>Macrostomorpha</taxon>
        <taxon>Macrostomida</taxon>
        <taxon>Macrostomidae</taxon>
        <taxon>Macrostomum</taxon>
    </lineage>
</organism>
<dbReference type="WBParaSite" id="maker-uti_cns_0001879-snap-gene-0.17-mRNA-1">
    <property type="protein sequence ID" value="maker-uti_cns_0001879-snap-gene-0.17-mRNA-1"/>
    <property type="gene ID" value="maker-uti_cns_0001879-snap-gene-0.17"/>
</dbReference>
<evidence type="ECO:0000313" key="1">
    <source>
        <dbReference type="Proteomes" id="UP000095280"/>
    </source>
</evidence>
<name>A0A1I8GFN6_9PLAT</name>
<dbReference type="AlphaFoldDB" id="A0A1I8GFN6"/>
<evidence type="ECO:0000313" key="2">
    <source>
        <dbReference type="WBParaSite" id="maker-uti_cns_0001879-snap-gene-0.17-mRNA-1"/>
    </source>
</evidence>